<evidence type="ECO:0000256" key="6">
    <source>
        <dbReference type="ARBA" id="ARBA00022723"/>
    </source>
</evidence>
<evidence type="ECO:0000256" key="14">
    <source>
        <dbReference type="ARBA" id="ARBA00023180"/>
    </source>
</evidence>
<feature type="compositionally biased region" description="Low complexity" evidence="17">
    <location>
        <begin position="1695"/>
        <end position="1709"/>
    </location>
</feature>
<dbReference type="GO" id="GO:0005524">
    <property type="term" value="F:ATP binding"/>
    <property type="evidence" value="ECO:0007669"/>
    <property type="project" value="UniProtKB-KW"/>
</dbReference>
<evidence type="ECO:0000256" key="18">
    <source>
        <dbReference type="SAM" id="Phobius"/>
    </source>
</evidence>
<keyword evidence="10" id="KW-0460">Magnesium</keyword>
<evidence type="ECO:0000256" key="11">
    <source>
        <dbReference type="ARBA" id="ARBA00022989"/>
    </source>
</evidence>
<dbReference type="PANTHER" id="PTHR45627:SF26">
    <property type="entry name" value="ADENYLATE CYCLASE TYPE 1"/>
    <property type="match status" value="1"/>
</dbReference>
<dbReference type="FunFam" id="3.30.70.1230:FF:000001">
    <property type="entry name" value="Adenylate cyclase"/>
    <property type="match status" value="1"/>
</dbReference>
<reference evidence="20" key="1">
    <citation type="submission" date="2013-05" db="EMBL/GenBank/DDBJ databases">
        <authorList>
            <person name="Yim A.K.Y."/>
            <person name="Chan T.F."/>
            <person name="Ji K.M."/>
            <person name="Liu X.Y."/>
            <person name="Zhou J.W."/>
            <person name="Li R.Q."/>
            <person name="Yang K.Y."/>
            <person name="Li J."/>
            <person name="Li M."/>
            <person name="Law P.T.W."/>
            <person name="Wu Y.L."/>
            <person name="Cai Z.L."/>
            <person name="Qin H."/>
            <person name="Bao Y."/>
            <person name="Leung R.K.K."/>
            <person name="Ng P.K.S."/>
            <person name="Zou J."/>
            <person name="Zhong X.J."/>
            <person name="Ran P.X."/>
            <person name="Zhong N.S."/>
            <person name="Liu Z.G."/>
            <person name="Tsui S.K.W."/>
        </authorList>
    </citation>
    <scope>NUCLEOTIDE SEQUENCE</scope>
    <source>
        <strain evidence="20">Derf</strain>
        <tissue evidence="20">Whole organism</tissue>
    </source>
</reference>
<dbReference type="Proteomes" id="UP000790347">
    <property type="component" value="Unassembled WGS sequence"/>
</dbReference>
<evidence type="ECO:0000256" key="13">
    <source>
        <dbReference type="ARBA" id="ARBA00023136"/>
    </source>
</evidence>
<evidence type="ECO:0000256" key="3">
    <source>
        <dbReference type="ARBA" id="ARBA00004141"/>
    </source>
</evidence>
<dbReference type="PROSITE" id="PS00452">
    <property type="entry name" value="GUANYLATE_CYCLASE_1"/>
    <property type="match status" value="2"/>
</dbReference>
<feature type="compositionally biased region" description="Basic and acidic residues" evidence="17">
    <location>
        <begin position="1473"/>
        <end position="1484"/>
    </location>
</feature>
<feature type="transmembrane region" description="Helical" evidence="18">
    <location>
        <begin position="776"/>
        <end position="797"/>
    </location>
</feature>
<keyword evidence="12" id="KW-0115">cAMP biosynthesis</keyword>
<dbReference type="PROSITE" id="PS50125">
    <property type="entry name" value="GUANYLATE_CYCLASE_2"/>
    <property type="match status" value="2"/>
</dbReference>
<evidence type="ECO:0000259" key="19">
    <source>
        <dbReference type="PROSITE" id="PS50125"/>
    </source>
</evidence>
<reference evidence="20" key="2">
    <citation type="journal article" date="2022" name="Res Sq">
        <title>Comparative Genomics Reveals Insights into the Divergent Evolution of Astigmatic Mites and Household Pest Adaptations.</title>
        <authorList>
            <person name="Xiong Q."/>
            <person name="Wan A.T.-Y."/>
            <person name="Liu X.-Y."/>
            <person name="Fung C.S.-H."/>
            <person name="Xiao X."/>
            <person name="Malainual N."/>
            <person name="Hou J."/>
            <person name="Wang L."/>
            <person name="Wang M."/>
            <person name="Yang K."/>
            <person name="Cui Y."/>
            <person name="Leung E."/>
            <person name="Nong W."/>
            <person name="Shin S.-K."/>
            <person name="Au S."/>
            <person name="Jeong K.Y."/>
            <person name="Chew F.T."/>
            <person name="Hui J."/>
            <person name="Leung T.F."/>
            <person name="Tungtrongchitr A."/>
            <person name="Zhong N."/>
            <person name="Liu Z."/>
            <person name="Tsui S."/>
        </authorList>
    </citation>
    <scope>NUCLEOTIDE SEQUENCE</scope>
    <source>
        <strain evidence="20">Derf</strain>
        <tissue evidence="20">Whole organism</tissue>
    </source>
</reference>
<evidence type="ECO:0000256" key="8">
    <source>
        <dbReference type="ARBA" id="ARBA00022741"/>
    </source>
</evidence>
<feature type="transmembrane region" description="Helical" evidence="18">
    <location>
        <begin position="163"/>
        <end position="191"/>
    </location>
</feature>
<comment type="cofactor">
    <cofactor evidence="2">
        <name>Mg(2+)</name>
        <dbReference type="ChEBI" id="CHEBI:18420"/>
    </cofactor>
</comment>
<comment type="similarity">
    <text evidence="16">Belongs to the adenylyl cyclase class-4/guanylyl cyclase family.</text>
</comment>
<feature type="transmembrane region" description="Helical" evidence="18">
    <location>
        <begin position="685"/>
        <end position="707"/>
    </location>
</feature>
<feature type="region of interest" description="Disordered" evidence="17">
    <location>
        <begin position="1689"/>
        <end position="1709"/>
    </location>
</feature>
<dbReference type="Pfam" id="PF00211">
    <property type="entry name" value="Guanylate_cyc"/>
    <property type="match status" value="2"/>
</dbReference>
<feature type="region of interest" description="Disordered" evidence="17">
    <location>
        <begin position="1384"/>
        <end position="1410"/>
    </location>
</feature>
<dbReference type="GO" id="GO:0007189">
    <property type="term" value="P:adenylate cyclase-activating G protein-coupled receptor signaling pathway"/>
    <property type="evidence" value="ECO:0007669"/>
    <property type="project" value="TreeGrafter"/>
</dbReference>
<evidence type="ECO:0000256" key="17">
    <source>
        <dbReference type="SAM" id="MobiDB-lite"/>
    </source>
</evidence>
<comment type="caution">
    <text evidence="20">The sequence shown here is derived from an EMBL/GenBank/DDBJ whole genome shotgun (WGS) entry which is preliminary data.</text>
</comment>
<keyword evidence="9" id="KW-0067">ATP-binding</keyword>
<keyword evidence="6" id="KW-0479">Metal-binding</keyword>
<evidence type="ECO:0000256" key="16">
    <source>
        <dbReference type="RuleBase" id="RU000405"/>
    </source>
</evidence>
<keyword evidence="13 18" id="KW-0472">Membrane</keyword>
<keyword evidence="15 16" id="KW-0456">Lyase</keyword>
<dbReference type="FunFam" id="3.30.70.1230:FF:000002">
    <property type="entry name" value="Adenylate cyclase"/>
    <property type="match status" value="1"/>
</dbReference>
<dbReference type="InterPro" id="IPR018297">
    <property type="entry name" value="A/G_cyclase_CS"/>
</dbReference>
<evidence type="ECO:0000256" key="7">
    <source>
        <dbReference type="ARBA" id="ARBA00022737"/>
    </source>
</evidence>
<protein>
    <recommendedName>
        <fullName evidence="4">adenylate cyclase</fullName>
        <ecNumber evidence="4">4.6.1.1</ecNumber>
    </recommendedName>
</protein>
<evidence type="ECO:0000256" key="12">
    <source>
        <dbReference type="ARBA" id="ARBA00022998"/>
    </source>
</evidence>
<dbReference type="GO" id="GO:0035556">
    <property type="term" value="P:intracellular signal transduction"/>
    <property type="evidence" value="ECO:0007669"/>
    <property type="project" value="InterPro"/>
</dbReference>
<evidence type="ECO:0000256" key="1">
    <source>
        <dbReference type="ARBA" id="ARBA00001593"/>
    </source>
</evidence>
<accession>A0A922KZ07</accession>
<comment type="subcellular location">
    <subcellularLocation>
        <location evidence="3">Membrane</location>
        <topology evidence="3">Multi-pass membrane protein</topology>
    </subcellularLocation>
</comment>
<dbReference type="GO" id="GO:0004016">
    <property type="term" value="F:adenylate cyclase activity"/>
    <property type="evidence" value="ECO:0007669"/>
    <property type="project" value="UniProtKB-EC"/>
</dbReference>
<dbReference type="PANTHER" id="PTHR45627">
    <property type="entry name" value="ADENYLATE CYCLASE TYPE 1"/>
    <property type="match status" value="1"/>
</dbReference>
<proteinExistence type="inferred from homology"/>
<evidence type="ECO:0000256" key="9">
    <source>
        <dbReference type="ARBA" id="ARBA00022840"/>
    </source>
</evidence>
<keyword evidence="7" id="KW-0677">Repeat</keyword>
<feature type="region of interest" description="Disordered" evidence="17">
    <location>
        <begin position="2003"/>
        <end position="2031"/>
    </location>
</feature>
<name>A0A922KZ07_DERFA</name>
<gene>
    <name evidence="20" type="primary">ADCY1</name>
    <name evidence="20" type="ORF">DERF_013747</name>
</gene>
<dbReference type="EMBL" id="ASGP02000007">
    <property type="protein sequence ID" value="KAH9497788.1"/>
    <property type="molecule type" value="Genomic_DNA"/>
</dbReference>
<feature type="transmembrane region" description="Helical" evidence="18">
    <location>
        <begin position="48"/>
        <end position="70"/>
    </location>
</feature>
<evidence type="ECO:0000256" key="2">
    <source>
        <dbReference type="ARBA" id="ARBA00001946"/>
    </source>
</evidence>
<feature type="region of interest" description="Disordered" evidence="17">
    <location>
        <begin position="1764"/>
        <end position="1822"/>
    </location>
</feature>
<keyword evidence="11 18" id="KW-1133">Transmembrane helix</keyword>
<dbReference type="InterPro" id="IPR001054">
    <property type="entry name" value="A/G_cyclase"/>
</dbReference>
<feature type="transmembrane region" description="Helical" evidence="18">
    <location>
        <begin position="719"/>
        <end position="738"/>
    </location>
</feature>
<keyword evidence="21" id="KW-1185">Reference proteome</keyword>
<dbReference type="GO" id="GO:0006171">
    <property type="term" value="P:cAMP biosynthetic process"/>
    <property type="evidence" value="ECO:0007669"/>
    <property type="project" value="UniProtKB-KW"/>
</dbReference>
<feature type="transmembrane region" description="Helical" evidence="18">
    <location>
        <begin position="76"/>
        <end position="96"/>
    </location>
</feature>
<feature type="compositionally biased region" description="Low complexity" evidence="17">
    <location>
        <begin position="1399"/>
        <end position="1410"/>
    </location>
</feature>
<dbReference type="Pfam" id="PF06327">
    <property type="entry name" value="Adcy_cons_dom"/>
    <property type="match status" value="1"/>
</dbReference>
<evidence type="ECO:0000256" key="5">
    <source>
        <dbReference type="ARBA" id="ARBA00022692"/>
    </source>
</evidence>
<feature type="transmembrane region" description="Helical" evidence="18">
    <location>
        <begin position="804"/>
        <end position="822"/>
    </location>
</feature>
<dbReference type="GO" id="GO:0005886">
    <property type="term" value="C:plasma membrane"/>
    <property type="evidence" value="ECO:0007669"/>
    <property type="project" value="InterPro"/>
</dbReference>
<dbReference type="InterPro" id="IPR032628">
    <property type="entry name" value="AC_N"/>
</dbReference>
<dbReference type="CDD" id="cd07302">
    <property type="entry name" value="CHD"/>
    <property type="match status" value="2"/>
</dbReference>
<dbReference type="Gene3D" id="3.30.70.1230">
    <property type="entry name" value="Nucleotide cyclase"/>
    <property type="match status" value="2"/>
</dbReference>
<feature type="region of interest" description="Disordered" evidence="17">
    <location>
        <begin position="1124"/>
        <end position="1146"/>
    </location>
</feature>
<evidence type="ECO:0000256" key="15">
    <source>
        <dbReference type="ARBA" id="ARBA00023239"/>
    </source>
</evidence>
<evidence type="ECO:0000256" key="4">
    <source>
        <dbReference type="ARBA" id="ARBA00012201"/>
    </source>
</evidence>
<keyword evidence="8" id="KW-0547">Nucleotide-binding</keyword>
<feature type="domain" description="Guanylate cyclase" evidence="19">
    <location>
        <begin position="921"/>
        <end position="1065"/>
    </location>
</feature>
<keyword evidence="5 18" id="KW-0812">Transmembrane</keyword>
<evidence type="ECO:0000313" key="20">
    <source>
        <dbReference type="EMBL" id="KAH9497788.1"/>
    </source>
</evidence>
<dbReference type="Pfam" id="PF16214">
    <property type="entry name" value="AC_N"/>
    <property type="match status" value="1"/>
</dbReference>
<sequence length="2070" mass="236951">MDHSVKVMHTHRKIAFSRLWIFQQRRFENQELEQLYQRYIFKLQQTSIVSALLLLSLLSISIALLQFYYIQHTVTLIGIYSLIQSVIFLLLFLSSFRMHDTQLLALCYVIIFFCILFCLLLSPIDNNLHYLWKLLIKWSSSSSSSIDNDTATLISQQKPSDGLWAIVFVIFLTYTMLPIKILISFMFGLCISITHLSITIINLSIISITTTTTTNTSSIIAVHENFIHKQMLEIYERKSSGSIKLGTRIIANALIFLAVNFIGLFTNNLMERAGRKAFLDTRNCINARLDMEDENEKLERLLLSVLPQHVAMEMKADILSPRELGQFHKIYIQKHENVSIVFADIVGFTVLASQCTAQELVRLLNELFGRFDQLANDNHCLRIKILGDCYYCVSGLPDPRSDHANCAVEMGLDMIDTIASVVEATDVNLNMRVGIHSGRVLCGVLGLRKWQYDVWSNDVTLANQMEAGGVPGRVHITQSTLDCLHNEYEVQDGNGSERNSYLREKNVKTYFIIPPQQRRKHFLFNTLHVRHLAGSKRKLSFKNVSNVVIQLLHSIKYSIDVPFANMAMLGNNNCCSSINNNNNNNNNSNNNNLTLSTGIGGNEITFNKKFQGTDDNNFRKPFKKRHSIIYHQQNATTNRVNKYLSQAIEARSVDQEKSTHVNLLTLCFKDEQKERQYGEEKDRGYLIALVCSLILLCLLTALEFIILSKQCIKWDISKVFLVRLSTIISSIVFIYSIAQINVYTCLDDMACNYQNHTLIIDPQFIEMPEFSRLCPYPQYIIMSCVVSFFSLVIFLRLQMLFKAILLIPMAIVYILLIEYTHFKLFECIYEYDVPLHVTGPLIILHFVLAILLHGRQVEWTARLDFLWNSQANDEKTEMLELQNSNRRILFNLLPSHVATHFLDNQFRNNMDLYHQSYAKVGVCFASIPNFMEFYVELDGNNQGVECLRLLNEIIADFDELLDQEKYKPIDKIKTVGSCYMAAIGLIPQYRIPENDTVYAAENMSCLVDVVFDMKDRLAEINDNSYNNFMLRVGLNIGPVVAGVIGARKPQYDIWGNTVNVASRMDSTGLPNHIQCTEEVYQLLKDYPYEFKCRGTVNVKGKGEMTTYFLLHKKSNHKPFKAIRPSNIDASKSGQNGSTTTTTTTTNNFKVKSQQQQPNNQFFPSSNNASHSTINIVENSVSENQQSNVEHSPNKTFMDRLHASAKSSRQHKDQRLSVIGESLPYIIRDKESNLFQRSQGNHHLCYNEPKPIILGKSPDKCRLMVKENSWESSEPITNNNNNNNPRGIELNPTTIKTLLIGTNIIEKTNPNDLFTGDDSGKKLQHNFYFDDDALSNIKSQAIEREKQRNIFSPAMSRCTAFSVADSTKATIESAESLNKLLVDGDDDVDDVGKNRQQDESSSIYNISSNSSNQSCQYGQIIKKNYTKECIENNFYNNDNNRSRNLAIKSFQNNNKKRNLFNIDFPMDDLVYRNYRNDDDNNRQKSIENNQQQRIHHHQQNAMKRMSYQHFIGGQEPTKSYFAQQQRNQRHYQAHNSPLIVHRFYHIDSGPDNIGQRQSSSSPLLMNSCVNNNDKANFQSDNRKIVKCKPMENQLNRYHLSDKNFNYKQQEQPQFSISNESDDNSSSEDDMNSVAALVGNNNNKYTAAASGNQKLNQQQQRFNLTMANNSNDQYGKIRKKLSSMENVGQSIDNNPQQNRIFSPSSNSSQSMDCSQVSNLIYDNDQFKPPKCLNVDEMNKINRRFDRIRNPTNETVSHFDDNANLISSSIPNYSPDDDSDNHRNVSFIENTRPDYESDDSYYAEDENDDHVNNNNNNNFSPINRHQFISDNESNSKHRTSKTHDCSMDVTLLEQSMATTTNATETFAANNENLTEDDGGYLDNGAISDLNSMFNECPDSRMEDFDRDFEPFRHNNHSFIRPLRSIEDILLNDCDDGESMISIDKSSSVHETTDCTSEFLYDSDAAFNQQATGFIDTSTSNIISNNNNHDKLLVTDLDSLESHFGLPLLQNDNQPIDDNRLSPSSSKHHHDSKCSFDINMNHHHNNNNNNNQTIHSDIVMANNHQDENRNEINV</sequence>
<feature type="compositionally biased region" description="Polar residues" evidence="17">
    <location>
        <begin position="1127"/>
        <end position="1137"/>
    </location>
</feature>
<dbReference type="SMART" id="SM00044">
    <property type="entry name" value="CYCc"/>
    <property type="match status" value="2"/>
</dbReference>
<evidence type="ECO:0000313" key="21">
    <source>
        <dbReference type="Proteomes" id="UP000790347"/>
    </source>
</evidence>
<dbReference type="SUPFAM" id="SSF55073">
    <property type="entry name" value="Nucleotide cyclase"/>
    <property type="match status" value="2"/>
</dbReference>
<dbReference type="InterPro" id="IPR009398">
    <property type="entry name" value="Adcy_conserved_dom"/>
</dbReference>
<feature type="transmembrane region" description="Helical" evidence="18">
    <location>
        <begin position="245"/>
        <end position="265"/>
    </location>
</feature>
<feature type="transmembrane region" description="Helical" evidence="18">
    <location>
        <begin position="103"/>
        <end position="124"/>
    </location>
</feature>
<dbReference type="GO" id="GO:0046872">
    <property type="term" value="F:metal ion binding"/>
    <property type="evidence" value="ECO:0007669"/>
    <property type="project" value="UniProtKB-KW"/>
</dbReference>
<keyword evidence="14" id="KW-0325">Glycoprotein</keyword>
<feature type="domain" description="Guanylate cyclase" evidence="19">
    <location>
        <begin position="339"/>
        <end position="466"/>
    </location>
</feature>
<dbReference type="InterPro" id="IPR029787">
    <property type="entry name" value="Nucleotide_cyclase"/>
</dbReference>
<evidence type="ECO:0000256" key="10">
    <source>
        <dbReference type="ARBA" id="ARBA00022842"/>
    </source>
</evidence>
<feature type="region of interest" description="Disordered" evidence="17">
    <location>
        <begin position="1473"/>
        <end position="1497"/>
    </location>
</feature>
<comment type="catalytic activity">
    <reaction evidence="1">
        <text>ATP = 3',5'-cyclic AMP + diphosphate</text>
        <dbReference type="Rhea" id="RHEA:15389"/>
        <dbReference type="ChEBI" id="CHEBI:30616"/>
        <dbReference type="ChEBI" id="CHEBI:33019"/>
        <dbReference type="ChEBI" id="CHEBI:58165"/>
        <dbReference type="EC" id="4.6.1.1"/>
    </reaction>
</comment>
<feature type="compositionally biased region" description="Acidic residues" evidence="17">
    <location>
        <begin position="1793"/>
        <end position="1805"/>
    </location>
</feature>
<organism evidence="20 21">
    <name type="scientific">Dermatophagoides farinae</name>
    <name type="common">American house dust mite</name>
    <dbReference type="NCBI Taxonomy" id="6954"/>
    <lineage>
        <taxon>Eukaryota</taxon>
        <taxon>Metazoa</taxon>
        <taxon>Ecdysozoa</taxon>
        <taxon>Arthropoda</taxon>
        <taxon>Chelicerata</taxon>
        <taxon>Arachnida</taxon>
        <taxon>Acari</taxon>
        <taxon>Acariformes</taxon>
        <taxon>Sarcoptiformes</taxon>
        <taxon>Astigmata</taxon>
        <taxon>Psoroptidia</taxon>
        <taxon>Analgoidea</taxon>
        <taxon>Pyroglyphidae</taxon>
        <taxon>Dermatophagoidinae</taxon>
        <taxon>Dermatophagoides</taxon>
    </lineage>
</organism>
<dbReference type="EC" id="4.6.1.1" evidence="4"/>